<dbReference type="KEGG" id="lgn:ABM34_10145"/>
<dbReference type="RefSeq" id="WP_048705489.1">
    <property type="nucleotide sequence ID" value="NZ_CP012034.1"/>
</dbReference>
<dbReference type="EMBL" id="CP012034">
    <property type="protein sequence ID" value="AKP67855.1"/>
    <property type="molecule type" value="Genomic_DNA"/>
</dbReference>
<evidence type="ECO:0000313" key="2">
    <source>
        <dbReference type="Proteomes" id="UP000036106"/>
    </source>
</evidence>
<accession>A0A0H4R292</accession>
<name>A0A0H4R292_9LACO</name>
<dbReference type="PATRIC" id="fig|1007676.4.peg.2053"/>
<proteinExistence type="predicted"/>
<organism evidence="1 2">
    <name type="scientific">Companilactobacillus ginsenosidimutans</name>
    <dbReference type="NCBI Taxonomy" id="1007676"/>
    <lineage>
        <taxon>Bacteria</taxon>
        <taxon>Bacillati</taxon>
        <taxon>Bacillota</taxon>
        <taxon>Bacilli</taxon>
        <taxon>Lactobacillales</taxon>
        <taxon>Lactobacillaceae</taxon>
        <taxon>Companilactobacillus</taxon>
    </lineage>
</organism>
<dbReference type="Proteomes" id="UP000036106">
    <property type="component" value="Chromosome"/>
</dbReference>
<sequence>MIDPNFFTNYHDSEHMLQVQNAINLWDETMSDEARRIIEKKAADVEVIVWKGAVFAEPAPIGMFKAERHGLLLINNVYILSFTSNPPTENSGWNLLMLTNANVSLKNDGVEILDASDYVQYGIKIEGNGITPNDLYNNIKSIINERKKLVVENYEAKKEYREKKIQNSNIPPEFSFKKTPYIISANPIPNGFTYERPVMLSYTKRMGLSNYANPSSGYQVAFQACINGIKESIDNREYDALFNLKVISNSVEGDYDVVVYGDAVKVY</sequence>
<dbReference type="OrthoDB" id="2330106at2"/>
<gene>
    <name evidence="1" type="ORF">ABM34_10145</name>
</gene>
<keyword evidence="2" id="KW-1185">Reference proteome</keyword>
<dbReference type="AlphaFoldDB" id="A0A0H4R292"/>
<reference evidence="2" key="1">
    <citation type="submission" date="2015-07" db="EMBL/GenBank/DDBJ databases">
        <title>Lactobacillus ginsenosidimutans/EMML 3141/ whole genome sequencing.</title>
        <authorList>
            <person name="Kim M.K."/>
            <person name="Im W.-T."/>
            <person name="Srinivasan S."/>
            <person name="Lee J.-J."/>
        </authorList>
    </citation>
    <scope>NUCLEOTIDE SEQUENCE [LARGE SCALE GENOMIC DNA]</scope>
    <source>
        <strain evidence="2">EMML 3041</strain>
    </source>
</reference>
<evidence type="ECO:0000313" key="1">
    <source>
        <dbReference type="EMBL" id="AKP67855.1"/>
    </source>
</evidence>
<protein>
    <submittedName>
        <fullName evidence="1">Uncharacterized protein</fullName>
    </submittedName>
</protein>